<accession>A0A117QK00</accession>
<organism evidence="2 3">
    <name type="scientific">Streptomyces corchorusii</name>
    <name type="common">Streptomyces chibaensis</name>
    <dbReference type="NCBI Taxonomy" id="1903"/>
    <lineage>
        <taxon>Bacteria</taxon>
        <taxon>Bacillati</taxon>
        <taxon>Actinomycetota</taxon>
        <taxon>Actinomycetes</taxon>
        <taxon>Kitasatosporales</taxon>
        <taxon>Streptomycetaceae</taxon>
        <taxon>Streptomyces</taxon>
    </lineage>
</organism>
<keyword evidence="1" id="KW-0472">Membrane</keyword>
<comment type="caution">
    <text evidence="2">The sequence shown here is derived from an EMBL/GenBank/DDBJ whole genome shotgun (WGS) entry which is preliminary data.</text>
</comment>
<proteinExistence type="predicted"/>
<reference evidence="2 3" key="1">
    <citation type="submission" date="2015-10" db="EMBL/GenBank/DDBJ databases">
        <title>Draft genome sequence of Streptomyces corchorusii DSM 40340, type strain for the species Streptomyces corchorusii.</title>
        <authorList>
            <person name="Ruckert C."/>
            <person name="Winkler A."/>
            <person name="Kalinowski J."/>
            <person name="Kampfer P."/>
            <person name="Glaeser S."/>
        </authorList>
    </citation>
    <scope>NUCLEOTIDE SEQUENCE [LARGE SCALE GENOMIC DNA]</scope>
    <source>
        <strain evidence="2 3">DSM 40340</strain>
    </source>
</reference>
<keyword evidence="3" id="KW-1185">Reference proteome</keyword>
<feature type="transmembrane region" description="Helical" evidence="1">
    <location>
        <begin position="85"/>
        <end position="106"/>
    </location>
</feature>
<evidence type="ECO:0000256" key="1">
    <source>
        <dbReference type="SAM" id="Phobius"/>
    </source>
</evidence>
<gene>
    <name evidence="2" type="ORF">AQJ11_03295</name>
</gene>
<dbReference type="EMBL" id="LMWP01000002">
    <property type="protein sequence ID" value="KUN32564.1"/>
    <property type="molecule type" value="Genomic_DNA"/>
</dbReference>
<keyword evidence="1" id="KW-1133">Transmembrane helix</keyword>
<dbReference type="AlphaFoldDB" id="A0A117QK00"/>
<evidence type="ECO:0000313" key="2">
    <source>
        <dbReference type="EMBL" id="KUN32564.1"/>
    </source>
</evidence>
<name>A0A117QK00_STRCK</name>
<evidence type="ECO:0000313" key="3">
    <source>
        <dbReference type="Proteomes" id="UP000053398"/>
    </source>
</evidence>
<dbReference type="RefSeq" id="WP_059261774.1">
    <property type="nucleotide sequence ID" value="NZ_KQ948351.1"/>
</dbReference>
<keyword evidence="1" id="KW-0812">Transmembrane</keyword>
<dbReference type="Proteomes" id="UP000053398">
    <property type="component" value="Unassembled WGS sequence"/>
</dbReference>
<sequence length="107" mass="11650">MTTQPPPDPGVYISLPQMYQEVQHVSRLVSRMDGKLDGILAESREIKGDVSDHEARIRALELGETPRQQRNDARLSSLESGRWPLPALGALTGLAGVATGVAALFMR</sequence>
<protein>
    <submittedName>
        <fullName evidence="2">Uncharacterized protein</fullName>
    </submittedName>
</protein>